<dbReference type="NCBIfam" id="NF006002">
    <property type="entry name" value="PRK08132.1"/>
    <property type="match status" value="1"/>
</dbReference>
<dbReference type="RefSeq" id="WP_149766631.1">
    <property type="nucleotide sequence ID" value="NZ_FTMK01000029.1"/>
</dbReference>
<reference evidence="5 6" key="1">
    <citation type="submission" date="2017-01" db="EMBL/GenBank/DDBJ databases">
        <authorList>
            <person name="Varghese N."/>
            <person name="Submissions S."/>
        </authorList>
    </citation>
    <scope>NUCLEOTIDE SEQUENCE [LARGE SCALE GENOMIC DNA]</scope>
    <source>
        <strain evidence="5 6">ATCC 700171</strain>
    </source>
</reference>
<dbReference type="GO" id="GO:0071949">
    <property type="term" value="F:FAD binding"/>
    <property type="evidence" value="ECO:0007669"/>
    <property type="project" value="InterPro"/>
</dbReference>
<dbReference type="Proteomes" id="UP000323956">
    <property type="component" value="Unassembled WGS sequence"/>
</dbReference>
<name>A0A1N6YVZ9_9RHOB</name>
<proteinExistence type="predicted"/>
<gene>
    <name evidence="5" type="ORF">SAMN05421641_12923</name>
</gene>
<dbReference type="InterPro" id="IPR002938">
    <property type="entry name" value="FAD-bd"/>
</dbReference>
<feature type="domain" description="FAD-binding" evidence="4">
    <location>
        <begin position="26"/>
        <end position="364"/>
    </location>
</feature>
<dbReference type="Pfam" id="PF01494">
    <property type="entry name" value="FAD_binding_3"/>
    <property type="match status" value="1"/>
</dbReference>
<evidence type="ECO:0000256" key="3">
    <source>
        <dbReference type="ARBA" id="ARBA00022827"/>
    </source>
</evidence>
<dbReference type="OrthoDB" id="9791689at2"/>
<sequence>MANVAGIPVYKEMGATPGPGSALDRVRVAIVGAGPVGLALALDLGRRGHPVTVLNRLDFVAHCSKAICFSKRSLDILDRLGIGDAVVEKGVTWNVGKVFRGAGEDPVYRFDMLPVKDQKRPGFVNVQQYYIEEYLLDGCRALPNVDIRWGHAVDAVTPQGDGVELAVTAEGGGYRLQAEWVVACDGARSTVRDRLGLDFEGRVFEDNFLIADIRMKHEMPAERWFWFDPPFNPGRSALMHKQPDDVWRLDFQLGWNIDREVATRPENVETFIRAMLGEGIEFEREWYSVYTFQCRRMARFVHGRVVFAGDAAHLVSPFGARGCNGGFADADNLGWKLDLVLNGNADESLIETYNHEAVATADENILNSTRSTDFLTPKSSASQALRDAVLELAKDHAFARPFVNSGRLSTAVAYADSPLSTPDEDAWDGGVAPGMPVLDAPFGNGWLLDELGDGFVLLACGETHDPLPDMRLVALEPGSLAAQRLGLTAGAAVLVRPDQYVAARWRRPTPAAISAALRRAKGEIQCQH</sequence>
<dbReference type="Gene3D" id="3.30.70.2450">
    <property type="match status" value="1"/>
</dbReference>
<evidence type="ECO:0000313" key="5">
    <source>
        <dbReference type="EMBL" id="SIR18804.1"/>
    </source>
</evidence>
<dbReference type="Gene3D" id="3.40.30.120">
    <property type="match status" value="1"/>
</dbReference>
<dbReference type="EMBL" id="FTMK01000029">
    <property type="protein sequence ID" value="SIR18804.1"/>
    <property type="molecule type" value="Genomic_DNA"/>
</dbReference>
<keyword evidence="2" id="KW-0285">Flavoprotein</keyword>
<evidence type="ECO:0000256" key="1">
    <source>
        <dbReference type="ARBA" id="ARBA00001974"/>
    </source>
</evidence>
<dbReference type="AlphaFoldDB" id="A0A1N6YVZ9"/>
<comment type="cofactor">
    <cofactor evidence="1">
        <name>FAD</name>
        <dbReference type="ChEBI" id="CHEBI:57692"/>
    </cofactor>
</comment>
<dbReference type="SUPFAM" id="SSF51905">
    <property type="entry name" value="FAD/NAD(P)-binding domain"/>
    <property type="match status" value="1"/>
</dbReference>
<dbReference type="GO" id="GO:0016709">
    <property type="term" value="F:oxidoreductase activity, acting on paired donors, with incorporation or reduction of molecular oxygen, NAD(P)H as one donor, and incorporation of one atom of oxygen"/>
    <property type="evidence" value="ECO:0007669"/>
    <property type="project" value="UniProtKB-ARBA"/>
</dbReference>
<protein>
    <submittedName>
        <fullName evidence="5">3-(3-hydroxy-phenyl)propionate hydroxylase</fullName>
    </submittedName>
</protein>
<dbReference type="PRINTS" id="PR00420">
    <property type="entry name" value="RNGMNOXGNASE"/>
</dbReference>
<evidence type="ECO:0000259" key="4">
    <source>
        <dbReference type="Pfam" id="PF01494"/>
    </source>
</evidence>
<keyword evidence="3" id="KW-0274">FAD</keyword>
<organism evidence="5 6">
    <name type="scientific">Paracoccus thiocyanatus</name>
    <dbReference type="NCBI Taxonomy" id="34006"/>
    <lineage>
        <taxon>Bacteria</taxon>
        <taxon>Pseudomonadati</taxon>
        <taxon>Pseudomonadota</taxon>
        <taxon>Alphaproteobacteria</taxon>
        <taxon>Rhodobacterales</taxon>
        <taxon>Paracoccaceae</taxon>
        <taxon>Paracoccus</taxon>
    </lineage>
</organism>
<dbReference type="InterPro" id="IPR036188">
    <property type="entry name" value="FAD/NAD-bd_sf"/>
</dbReference>
<dbReference type="PANTHER" id="PTHR43004:SF19">
    <property type="entry name" value="BINDING MONOOXYGENASE, PUTATIVE (JCVI)-RELATED"/>
    <property type="match status" value="1"/>
</dbReference>
<evidence type="ECO:0000313" key="6">
    <source>
        <dbReference type="Proteomes" id="UP000323956"/>
    </source>
</evidence>
<evidence type="ECO:0000256" key="2">
    <source>
        <dbReference type="ARBA" id="ARBA00022630"/>
    </source>
</evidence>
<dbReference type="InterPro" id="IPR050641">
    <property type="entry name" value="RIFMO-like"/>
</dbReference>
<accession>A0A1N6YVZ9</accession>
<dbReference type="Gene3D" id="3.50.50.60">
    <property type="entry name" value="FAD/NAD(P)-binding domain"/>
    <property type="match status" value="1"/>
</dbReference>
<dbReference type="PANTHER" id="PTHR43004">
    <property type="entry name" value="TRK SYSTEM POTASSIUM UPTAKE PROTEIN"/>
    <property type="match status" value="1"/>
</dbReference>